<feature type="transmembrane region" description="Helical" evidence="8">
    <location>
        <begin position="114"/>
        <end position="133"/>
    </location>
</feature>
<keyword evidence="5 8" id="KW-0812">Transmembrane</keyword>
<feature type="transmembrane region" description="Helical" evidence="8">
    <location>
        <begin position="386"/>
        <end position="405"/>
    </location>
</feature>
<feature type="transmembrane region" description="Helical" evidence="8">
    <location>
        <begin position="352"/>
        <end position="374"/>
    </location>
</feature>
<evidence type="ECO:0000256" key="2">
    <source>
        <dbReference type="ARBA" id="ARBA00022475"/>
    </source>
</evidence>
<dbReference type="RefSeq" id="WP_341370346.1">
    <property type="nucleotide sequence ID" value="NZ_JBBPCO010000004.1"/>
</dbReference>
<keyword evidence="6 8" id="KW-1133">Transmembrane helix</keyword>
<feature type="transmembrane region" description="Helical" evidence="8">
    <location>
        <begin position="411"/>
        <end position="432"/>
    </location>
</feature>
<evidence type="ECO:0000256" key="6">
    <source>
        <dbReference type="ARBA" id="ARBA00022989"/>
    </source>
</evidence>
<accession>A0ABU9D6W3</accession>
<reference evidence="10 11" key="1">
    <citation type="submission" date="2024-04" db="EMBL/GenBank/DDBJ databases">
        <authorList>
            <person name="Abashina T."/>
            <person name="Shaikin A."/>
        </authorList>
    </citation>
    <scope>NUCLEOTIDE SEQUENCE [LARGE SCALE GENOMIC DNA]</scope>
    <source>
        <strain evidence="10 11">AAFK</strain>
    </source>
</reference>
<keyword evidence="4" id="KW-0808">Transferase</keyword>
<feature type="transmembrane region" description="Helical" evidence="8">
    <location>
        <begin position="83"/>
        <end position="102"/>
    </location>
</feature>
<dbReference type="Pfam" id="PF13231">
    <property type="entry name" value="PMT_2"/>
    <property type="match status" value="1"/>
</dbReference>
<keyword evidence="3" id="KW-0328">Glycosyltransferase</keyword>
<feature type="transmembrane region" description="Helical" evidence="8">
    <location>
        <begin position="296"/>
        <end position="316"/>
    </location>
</feature>
<evidence type="ECO:0000256" key="1">
    <source>
        <dbReference type="ARBA" id="ARBA00004651"/>
    </source>
</evidence>
<evidence type="ECO:0000313" key="11">
    <source>
        <dbReference type="Proteomes" id="UP001446205"/>
    </source>
</evidence>
<keyword evidence="7 8" id="KW-0472">Membrane</keyword>
<evidence type="ECO:0000313" key="10">
    <source>
        <dbReference type="EMBL" id="MEK8089288.1"/>
    </source>
</evidence>
<sequence length="547" mass="60917">MNRPFLKESLLLFVFALLLFGMGTGHNSLWDIDEPNNAQALKEMFARQDFIVPTFNGELRPDKPILNYWVMAGMTRILGFNEWGLRAGAVLFGALLVLLVAWQARRLFDARTGLIAGILAATALHSQVIFRAAVPDPLLIFFSSLGLLSWINGYLHAETRRRDYLISYAALGLAVLAKGPIGLLLPGLIIVLFLAWRRDLPHLWRETHLALGIPLFLLIALPWYGLVWWQSEGQWLSQFLGTHNLSRFSNPMEGHRGPVFFYLLTLPLALLPWSILLPQALVAPFRQYGPRMIEAAPAQAFLLLWALVWIAFFSLAATKLPNYIWPAYPPLFILIAWRMTQALRGELPFQKAGLALSFTVLLLIGVALSVAGELYLPKSIPGITNLWLLGLPFGLAGLAGLLLIWRRQTSAALAGVTLSGVVLTLVLVAYALPQLEVAKPSRNFGQMIQGLQKGEPYTLATWHWFQPSFLFYGGKGDQGVVKLQDMQALKRLLDMGRPVYLALPAAQLRTLASQLEPGTQAYLLLEQRELYSGKDIALLRLTGKAKL</sequence>
<dbReference type="PANTHER" id="PTHR33908:SF3">
    <property type="entry name" value="UNDECAPRENYL PHOSPHATE-ALPHA-4-AMINO-4-DEOXY-L-ARABINOSE ARABINOSYL TRANSFERASE"/>
    <property type="match status" value="1"/>
</dbReference>
<feature type="domain" description="Glycosyltransferase RgtA/B/C/D-like" evidence="9">
    <location>
        <begin position="62"/>
        <end position="223"/>
    </location>
</feature>
<keyword evidence="11" id="KW-1185">Reference proteome</keyword>
<evidence type="ECO:0000256" key="8">
    <source>
        <dbReference type="SAM" id="Phobius"/>
    </source>
</evidence>
<dbReference type="PANTHER" id="PTHR33908">
    <property type="entry name" value="MANNOSYLTRANSFERASE YKCB-RELATED"/>
    <property type="match status" value="1"/>
</dbReference>
<comment type="caution">
    <text evidence="10">The sequence shown here is derived from an EMBL/GenBank/DDBJ whole genome shotgun (WGS) entry which is preliminary data.</text>
</comment>
<feature type="transmembrane region" description="Helical" evidence="8">
    <location>
        <begin position="169"/>
        <end position="196"/>
    </location>
</feature>
<evidence type="ECO:0000256" key="3">
    <source>
        <dbReference type="ARBA" id="ARBA00022676"/>
    </source>
</evidence>
<keyword evidence="2" id="KW-1003">Cell membrane</keyword>
<feature type="transmembrane region" description="Helical" evidence="8">
    <location>
        <begin position="323"/>
        <end position="340"/>
    </location>
</feature>
<evidence type="ECO:0000256" key="5">
    <source>
        <dbReference type="ARBA" id="ARBA00022692"/>
    </source>
</evidence>
<evidence type="ECO:0000256" key="7">
    <source>
        <dbReference type="ARBA" id="ARBA00023136"/>
    </source>
</evidence>
<feature type="transmembrane region" description="Helical" evidence="8">
    <location>
        <begin position="208"/>
        <end position="229"/>
    </location>
</feature>
<feature type="transmembrane region" description="Helical" evidence="8">
    <location>
        <begin position="259"/>
        <end position="276"/>
    </location>
</feature>
<evidence type="ECO:0000256" key="4">
    <source>
        <dbReference type="ARBA" id="ARBA00022679"/>
    </source>
</evidence>
<proteinExistence type="predicted"/>
<dbReference type="EMBL" id="JBBPCO010000004">
    <property type="protein sequence ID" value="MEK8089288.1"/>
    <property type="molecule type" value="Genomic_DNA"/>
</dbReference>
<name>A0ABU9D6W3_9PROT</name>
<dbReference type="Proteomes" id="UP001446205">
    <property type="component" value="Unassembled WGS sequence"/>
</dbReference>
<dbReference type="InterPro" id="IPR050297">
    <property type="entry name" value="LipidA_mod_glycosyltrf_83"/>
</dbReference>
<evidence type="ECO:0000259" key="9">
    <source>
        <dbReference type="Pfam" id="PF13231"/>
    </source>
</evidence>
<dbReference type="InterPro" id="IPR038731">
    <property type="entry name" value="RgtA/B/C-like"/>
</dbReference>
<feature type="transmembrane region" description="Helical" evidence="8">
    <location>
        <begin position="139"/>
        <end position="157"/>
    </location>
</feature>
<comment type="subcellular location">
    <subcellularLocation>
        <location evidence="1">Cell membrane</location>
        <topology evidence="1">Multi-pass membrane protein</topology>
    </subcellularLocation>
</comment>
<organism evidence="10 11">
    <name type="scientific">Thermithiobacillus plumbiphilus</name>
    <dbReference type="NCBI Taxonomy" id="1729899"/>
    <lineage>
        <taxon>Bacteria</taxon>
        <taxon>Pseudomonadati</taxon>
        <taxon>Pseudomonadota</taxon>
        <taxon>Acidithiobacillia</taxon>
        <taxon>Acidithiobacillales</taxon>
        <taxon>Thermithiobacillaceae</taxon>
        <taxon>Thermithiobacillus</taxon>
    </lineage>
</organism>
<gene>
    <name evidence="10" type="ORF">WOB96_05860</name>
</gene>
<protein>
    <submittedName>
        <fullName evidence="10">Glycosyltransferase family 39 protein</fullName>
    </submittedName>
</protein>